<organism evidence="2 3">
    <name type="scientific">Hydnum rufescens UP504</name>
    <dbReference type="NCBI Taxonomy" id="1448309"/>
    <lineage>
        <taxon>Eukaryota</taxon>
        <taxon>Fungi</taxon>
        <taxon>Dikarya</taxon>
        <taxon>Basidiomycota</taxon>
        <taxon>Agaricomycotina</taxon>
        <taxon>Agaricomycetes</taxon>
        <taxon>Cantharellales</taxon>
        <taxon>Hydnaceae</taxon>
        <taxon>Hydnum</taxon>
    </lineage>
</organism>
<sequence>MVTESRPKRKHESLIHDEPRRLRSASHRANVDIDNVDVDSSDKDNHDPDGDEFNPDDDDGASADSNDSSKQKSYQIGPDGPWVVEMAAIPSKSRRGSPTPPRFLELRDCDRADEKLLDQIDMAINTVDKVILCTLCCQGLQAAGSRHRLSDGMLSHLRVPPNYCPRRKGAVLSESYNALVRSTTLGHLLDEILERYELRDVDIAEPDDRIPICGLMFEPGVECKVCHHRRGFSNQRHPKSCKTADGSSVFFPILLQSRLHPKHKLGRYFRVTLPSLLPIANAIDFRLDTTASVTPIPKLPAINVCQNVAWLAKVQFPTLLEAEIQYSGGLGDAIKLVELIPKTDARQKSAVPHEWADVRVAMDGFIKEYIPKLAKVDELLRQKLLVGSVVTTQDRSYGMNVISLPSGLKYSTIASRIIAYLMRCRCNDDLSRSHQEGMTPRTELRHAISHLIDSVQRHSSISIIQENIVDVLFALINNRYDAIEPHSIDPLYRCMVYLSIDPDRETHGRTYQSVGHIAHNFSAVQWVLRLAAFARIHRIRSRGSS</sequence>
<comment type="caution">
    <text evidence="2">The sequence shown here is derived from an EMBL/GenBank/DDBJ whole genome shotgun (WGS) entry which is preliminary data.</text>
</comment>
<evidence type="ECO:0000256" key="1">
    <source>
        <dbReference type="SAM" id="MobiDB-lite"/>
    </source>
</evidence>
<gene>
    <name evidence="2" type="ORF">BS47DRAFT_268431</name>
</gene>
<feature type="compositionally biased region" description="Acidic residues" evidence="1">
    <location>
        <begin position="49"/>
        <end position="61"/>
    </location>
</feature>
<reference evidence="2" key="1">
    <citation type="journal article" date="2020" name="Nat. Commun.">
        <title>Large-scale genome sequencing of mycorrhizal fungi provides insights into the early evolution of symbiotic traits.</title>
        <authorList>
            <person name="Miyauchi S."/>
            <person name="Kiss E."/>
            <person name="Kuo A."/>
            <person name="Drula E."/>
            <person name="Kohler A."/>
            <person name="Sanchez-Garcia M."/>
            <person name="Morin E."/>
            <person name="Andreopoulos B."/>
            <person name="Barry K.W."/>
            <person name="Bonito G."/>
            <person name="Buee M."/>
            <person name="Carver A."/>
            <person name="Chen C."/>
            <person name="Cichocki N."/>
            <person name="Clum A."/>
            <person name="Culley D."/>
            <person name="Crous P.W."/>
            <person name="Fauchery L."/>
            <person name="Girlanda M."/>
            <person name="Hayes R.D."/>
            <person name="Keri Z."/>
            <person name="LaButti K."/>
            <person name="Lipzen A."/>
            <person name="Lombard V."/>
            <person name="Magnuson J."/>
            <person name="Maillard F."/>
            <person name="Murat C."/>
            <person name="Nolan M."/>
            <person name="Ohm R.A."/>
            <person name="Pangilinan J."/>
            <person name="Pereira M.F."/>
            <person name="Perotto S."/>
            <person name="Peter M."/>
            <person name="Pfister S."/>
            <person name="Riley R."/>
            <person name="Sitrit Y."/>
            <person name="Stielow J.B."/>
            <person name="Szollosi G."/>
            <person name="Zifcakova L."/>
            <person name="Stursova M."/>
            <person name="Spatafora J.W."/>
            <person name="Tedersoo L."/>
            <person name="Vaario L.M."/>
            <person name="Yamada A."/>
            <person name="Yan M."/>
            <person name="Wang P."/>
            <person name="Xu J."/>
            <person name="Bruns T."/>
            <person name="Baldrian P."/>
            <person name="Vilgalys R."/>
            <person name="Dunand C."/>
            <person name="Henrissat B."/>
            <person name="Grigoriev I.V."/>
            <person name="Hibbett D."/>
            <person name="Nagy L.G."/>
            <person name="Martin F.M."/>
        </authorList>
    </citation>
    <scope>NUCLEOTIDE SEQUENCE</scope>
    <source>
        <strain evidence="2">UP504</strain>
    </source>
</reference>
<dbReference type="Proteomes" id="UP000886523">
    <property type="component" value="Unassembled WGS sequence"/>
</dbReference>
<evidence type="ECO:0000313" key="2">
    <source>
        <dbReference type="EMBL" id="KAF9507918.1"/>
    </source>
</evidence>
<keyword evidence="3" id="KW-1185">Reference proteome</keyword>
<accession>A0A9P6ALD2</accession>
<dbReference type="EMBL" id="MU129069">
    <property type="protein sequence ID" value="KAF9507918.1"/>
    <property type="molecule type" value="Genomic_DNA"/>
</dbReference>
<proteinExistence type="predicted"/>
<dbReference type="AlphaFoldDB" id="A0A9P6ALD2"/>
<feature type="region of interest" description="Disordered" evidence="1">
    <location>
        <begin position="1"/>
        <end position="82"/>
    </location>
</feature>
<feature type="compositionally biased region" description="Basic and acidic residues" evidence="1">
    <location>
        <begin position="12"/>
        <end position="21"/>
    </location>
</feature>
<evidence type="ECO:0000313" key="3">
    <source>
        <dbReference type="Proteomes" id="UP000886523"/>
    </source>
</evidence>
<name>A0A9P6ALD2_9AGAM</name>
<protein>
    <submittedName>
        <fullName evidence="2">Uncharacterized protein</fullName>
    </submittedName>
</protein>